<dbReference type="Gene3D" id="2.30.30.100">
    <property type="match status" value="1"/>
</dbReference>
<protein>
    <recommendedName>
        <fullName evidence="3">Gem-associated protein 7</fullName>
    </recommendedName>
</protein>
<proteinExistence type="evidence at transcript level"/>
<dbReference type="PANTHER" id="PTHR14679">
    <property type="entry name" value="GEM-ASSOCIATED PROTEIN 7"/>
    <property type="match status" value="1"/>
</dbReference>
<feature type="region of interest" description="Disordered" evidence="1">
    <location>
        <begin position="1"/>
        <end position="34"/>
    </location>
</feature>
<accession>A0A023G6P8</accession>
<dbReference type="GO" id="GO:0034719">
    <property type="term" value="C:SMN-Sm protein complex"/>
    <property type="evidence" value="ECO:0007669"/>
    <property type="project" value="InterPro"/>
</dbReference>
<sequence length="123" mass="13339">MLTSVTDLNISVSRMPSQGEESREPRKEEDELAARQQAARAYLRKQFLQCMKGLANHGVTFHMHENTTVMATFQSCDVNVENFGVSELSTALGIQPAAILRAGDVISFTMNDLAAATGSSVCS</sequence>
<dbReference type="InterPro" id="IPR020338">
    <property type="entry name" value="SMN_gemin7"/>
</dbReference>
<name>A0A023G6P8_AMBTT</name>
<dbReference type="PANTHER" id="PTHR14679:SF1">
    <property type="entry name" value="GEM-ASSOCIATED PROTEIN 7"/>
    <property type="match status" value="1"/>
</dbReference>
<organism evidence="2">
    <name type="scientific">Amblyomma triste</name>
    <name type="common">Neotropical tick</name>
    <dbReference type="NCBI Taxonomy" id="251400"/>
    <lineage>
        <taxon>Eukaryota</taxon>
        <taxon>Metazoa</taxon>
        <taxon>Ecdysozoa</taxon>
        <taxon>Arthropoda</taxon>
        <taxon>Chelicerata</taxon>
        <taxon>Arachnida</taxon>
        <taxon>Acari</taxon>
        <taxon>Parasitiformes</taxon>
        <taxon>Ixodida</taxon>
        <taxon>Ixodoidea</taxon>
        <taxon>Ixodidae</taxon>
        <taxon>Amblyomminae</taxon>
        <taxon>Amblyomma</taxon>
    </lineage>
</organism>
<dbReference type="CDD" id="cd11677">
    <property type="entry name" value="Gemin7"/>
    <property type="match status" value="1"/>
</dbReference>
<reference evidence="2" key="1">
    <citation type="submission" date="2014-03" db="EMBL/GenBank/DDBJ databases">
        <title>The sialotranscriptome of Amblyomma triste, Amblyomma parvum and Amblyomma cajennense ticks, uncovered by 454-based RNA-seq.</title>
        <authorList>
            <person name="Garcia G.R."/>
            <person name="Gardinassi L.G."/>
            <person name="Ribeiro J.M."/>
            <person name="Anatriello E."/>
            <person name="Ferreira B.R."/>
            <person name="Moreira H.N."/>
            <person name="Mafra C."/>
            <person name="Olegario M.M."/>
            <person name="Szabo P.J."/>
            <person name="Miranda-Santos I.K."/>
            <person name="Maruyama S.R."/>
        </authorList>
    </citation>
    <scope>NUCLEOTIDE SEQUENCE</scope>
    <source>
        <strain evidence="2">Mato Grasso do Sul</strain>
        <tissue evidence="2">Salivary glands</tissue>
    </source>
</reference>
<feature type="compositionally biased region" description="Basic and acidic residues" evidence="1">
    <location>
        <begin position="20"/>
        <end position="33"/>
    </location>
</feature>
<dbReference type="EMBL" id="GBBM01005924">
    <property type="protein sequence ID" value="JAC29494.1"/>
    <property type="molecule type" value="mRNA"/>
</dbReference>
<evidence type="ECO:0008006" key="3">
    <source>
        <dbReference type="Google" id="ProtNLM"/>
    </source>
</evidence>
<evidence type="ECO:0000313" key="2">
    <source>
        <dbReference type="EMBL" id="JAC29494.1"/>
    </source>
</evidence>
<feature type="compositionally biased region" description="Polar residues" evidence="1">
    <location>
        <begin position="1"/>
        <end position="16"/>
    </location>
</feature>
<dbReference type="Pfam" id="PF11095">
    <property type="entry name" value="Gemin7"/>
    <property type="match status" value="1"/>
</dbReference>
<dbReference type="AlphaFoldDB" id="A0A023G6P8"/>
<dbReference type="GO" id="GO:0000387">
    <property type="term" value="P:spliceosomal snRNP assembly"/>
    <property type="evidence" value="ECO:0007669"/>
    <property type="project" value="TreeGrafter"/>
</dbReference>
<evidence type="ECO:0000256" key="1">
    <source>
        <dbReference type="SAM" id="MobiDB-lite"/>
    </source>
</evidence>